<dbReference type="Gene3D" id="3.30.505.10">
    <property type="entry name" value="SH2 domain"/>
    <property type="match status" value="1"/>
</dbReference>
<dbReference type="SUPFAM" id="SSF55550">
    <property type="entry name" value="SH2 domain"/>
    <property type="match status" value="1"/>
</dbReference>
<dbReference type="GO" id="GO:0007264">
    <property type="term" value="P:small GTPase-mediated signal transduction"/>
    <property type="evidence" value="ECO:0007669"/>
    <property type="project" value="InterPro"/>
</dbReference>
<keyword evidence="5" id="KW-1185">Reference proteome</keyword>
<feature type="transmembrane region" description="Helical" evidence="3">
    <location>
        <begin position="437"/>
        <end position="454"/>
    </location>
</feature>
<dbReference type="PROSITE" id="PS50001">
    <property type="entry name" value="SH2"/>
    <property type="match status" value="1"/>
</dbReference>
<dbReference type="Proteomes" id="UP000095283">
    <property type="component" value="Unplaced"/>
</dbReference>
<proteinExistence type="predicted"/>
<evidence type="ECO:0000313" key="5">
    <source>
        <dbReference type="Proteomes" id="UP000095283"/>
    </source>
</evidence>
<dbReference type="PANTHER" id="PTHR14247">
    <property type="entry name" value="BREAST CANCER ANTI-ESTROGEN RESISTANCE PROTEIN 3 HOMOLOG-LIKE PROTEIN"/>
    <property type="match status" value="1"/>
</dbReference>
<dbReference type="InterPro" id="IPR036964">
    <property type="entry name" value="RASGEF_cat_dom_sf"/>
</dbReference>
<name>A0A1I7WQS9_HETBA</name>
<keyword evidence="3" id="KW-1133">Transmembrane helix</keyword>
<dbReference type="Gene3D" id="1.10.840.10">
    <property type="entry name" value="Ras guanine-nucleotide exchange factors catalytic domain"/>
    <property type="match status" value="1"/>
</dbReference>
<dbReference type="InterPro" id="IPR036860">
    <property type="entry name" value="SH2_dom_sf"/>
</dbReference>
<evidence type="ECO:0000313" key="6">
    <source>
        <dbReference type="WBParaSite" id="Hba_07506"/>
    </source>
</evidence>
<sequence>MLDSPIYDNPDTRGKGLVEEIWYHGMITRLMSEQMLRDDGDFLVKWKFLHNFRSISSMSDPKSSYFVYSHNVTLVTLQASLYRIGVCKIAIKYSPGQKDVSCECHFNYYYSICIIQQRPLSSISPNQSFAIPDRIPPPPAALINRPLPLPIGRTRRSSEEDYSEVDYDAMEDILDASSVSGINFSERERSVSSPSSSMSRKFQSCQNLTYRTPSPALLNKQNPITRQKPALPPRPKFKSEKSHSVPPTPSMKISSHQPMSVEEARDSAFLSSSRPTSSEYDDLPHSLNVRSDYDSLSLKDRASRQRDSGIYRCHLIQLSCILSIVSCGHSEDPFILRQWIFTASSLILSHGNVFGFVNVFNGLNCKYLQTQQSMWDSLDIQSKIEFENLKGIYISLKNGSGLKNNNIITIPFLQPILEILSGFESQYLDETSYSTEIGGFIVVAFFDVLYFHYLKSGFRFCMAMVRQRPELDGSS</sequence>
<keyword evidence="3" id="KW-0472">Membrane</keyword>
<evidence type="ECO:0000259" key="4">
    <source>
        <dbReference type="PROSITE" id="PS50001"/>
    </source>
</evidence>
<dbReference type="AlphaFoldDB" id="A0A1I7WQS9"/>
<feature type="compositionally biased region" description="Low complexity" evidence="2">
    <location>
        <begin position="191"/>
        <end position="200"/>
    </location>
</feature>
<feature type="region of interest" description="Disordered" evidence="2">
    <location>
        <begin position="135"/>
        <end position="162"/>
    </location>
</feature>
<reference evidence="6" key="1">
    <citation type="submission" date="2016-11" db="UniProtKB">
        <authorList>
            <consortium name="WormBaseParasite"/>
        </authorList>
    </citation>
    <scope>IDENTIFICATION</scope>
</reference>
<accession>A0A1I7WQS9</accession>
<dbReference type="WBParaSite" id="Hba_07506">
    <property type="protein sequence ID" value="Hba_07506"/>
    <property type="gene ID" value="Hba_07506"/>
</dbReference>
<dbReference type="GO" id="GO:0005085">
    <property type="term" value="F:guanyl-nucleotide exchange factor activity"/>
    <property type="evidence" value="ECO:0007669"/>
    <property type="project" value="InterPro"/>
</dbReference>
<dbReference type="InterPro" id="IPR000980">
    <property type="entry name" value="SH2"/>
</dbReference>
<feature type="compositionally biased region" description="Polar residues" evidence="2">
    <location>
        <begin position="269"/>
        <end position="278"/>
    </location>
</feature>
<evidence type="ECO:0000256" key="3">
    <source>
        <dbReference type="SAM" id="Phobius"/>
    </source>
</evidence>
<feature type="region of interest" description="Disordered" evidence="2">
    <location>
        <begin position="210"/>
        <end position="285"/>
    </location>
</feature>
<dbReference type="InterPro" id="IPR051853">
    <property type="entry name" value="SH2-Ras-GEF_adapter"/>
</dbReference>
<organism evidence="5 6">
    <name type="scientific">Heterorhabditis bacteriophora</name>
    <name type="common">Entomopathogenic nematode worm</name>
    <dbReference type="NCBI Taxonomy" id="37862"/>
    <lineage>
        <taxon>Eukaryota</taxon>
        <taxon>Metazoa</taxon>
        <taxon>Ecdysozoa</taxon>
        <taxon>Nematoda</taxon>
        <taxon>Chromadorea</taxon>
        <taxon>Rhabditida</taxon>
        <taxon>Rhabditina</taxon>
        <taxon>Rhabditomorpha</taxon>
        <taxon>Strongyloidea</taxon>
        <taxon>Heterorhabditidae</taxon>
        <taxon>Heterorhabditis</taxon>
    </lineage>
</organism>
<dbReference type="PANTHER" id="PTHR14247:SF8">
    <property type="entry name" value="RAS-GEF DOMAIN-CONTAINING PROTEIN"/>
    <property type="match status" value="1"/>
</dbReference>
<evidence type="ECO:0000256" key="2">
    <source>
        <dbReference type="SAM" id="MobiDB-lite"/>
    </source>
</evidence>
<evidence type="ECO:0000256" key="1">
    <source>
        <dbReference type="PROSITE-ProRule" id="PRU00191"/>
    </source>
</evidence>
<feature type="domain" description="SH2" evidence="4">
    <location>
        <begin position="22"/>
        <end position="45"/>
    </location>
</feature>
<protein>
    <submittedName>
        <fullName evidence="6">SH2 domain-containing protein</fullName>
    </submittedName>
</protein>
<feature type="region of interest" description="Disordered" evidence="2">
    <location>
        <begin position="185"/>
        <end position="204"/>
    </location>
</feature>
<keyword evidence="1" id="KW-0727">SH2 domain</keyword>
<keyword evidence="3" id="KW-0812">Transmembrane</keyword>